<comment type="subcellular location">
    <subcellularLocation>
        <location evidence="1">Membrane</location>
        <topology evidence="1">Multi-pass membrane protein</topology>
    </subcellularLocation>
</comment>
<evidence type="ECO:0000256" key="9">
    <source>
        <dbReference type="SAM" id="Phobius"/>
    </source>
</evidence>
<dbReference type="Pfam" id="PF00005">
    <property type="entry name" value="ABC_tran"/>
    <property type="match status" value="1"/>
</dbReference>
<dbReference type="GO" id="GO:0016887">
    <property type="term" value="F:ATP hydrolysis activity"/>
    <property type="evidence" value="ECO:0007669"/>
    <property type="project" value="InterPro"/>
</dbReference>
<dbReference type="VEuPathDB" id="VectorBase:ACUA012944"/>
<dbReference type="AlphaFoldDB" id="A0A182M9Q8"/>
<name>A0A182M9Q8_9DIPT</name>
<evidence type="ECO:0000256" key="4">
    <source>
        <dbReference type="ARBA" id="ARBA00022692"/>
    </source>
</evidence>
<evidence type="ECO:0000256" key="3">
    <source>
        <dbReference type="ARBA" id="ARBA00022448"/>
    </source>
</evidence>
<dbReference type="InterPro" id="IPR017871">
    <property type="entry name" value="ABC_transporter-like_CS"/>
</dbReference>
<dbReference type="EMBL" id="AXCM01000153">
    <property type="status" value="NOT_ANNOTATED_CDS"/>
    <property type="molecule type" value="Genomic_DNA"/>
</dbReference>
<feature type="transmembrane region" description="Helical" evidence="9">
    <location>
        <begin position="614"/>
        <end position="634"/>
    </location>
</feature>
<keyword evidence="12" id="KW-1185">Reference proteome</keyword>
<evidence type="ECO:0000256" key="8">
    <source>
        <dbReference type="ARBA" id="ARBA00023136"/>
    </source>
</evidence>
<feature type="transmembrane region" description="Helical" evidence="9">
    <location>
        <begin position="493"/>
        <end position="515"/>
    </location>
</feature>
<feature type="transmembrane region" description="Helical" evidence="9">
    <location>
        <begin position="527"/>
        <end position="546"/>
    </location>
</feature>
<dbReference type="Gene3D" id="3.40.50.300">
    <property type="entry name" value="P-loop containing nucleotide triphosphate hydrolases"/>
    <property type="match status" value="1"/>
</dbReference>
<dbReference type="Pfam" id="PF19055">
    <property type="entry name" value="ABC2_membrane_7"/>
    <property type="match status" value="1"/>
</dbReference>
<keyword evidence="5" id="KW-0547">Nucleotide-binding</keyword>
<reference evidence="12" key="1">
    <citation type="submission" date="2013-09" db="EMBL/GenBank/DDBJ databases">
        <title>The Genome Sequence of Anopheles culicifacies species A.</title>
        <authorList>
            <consortium name="The Broad Institute Genomics Platform"/>
            <person name="Neafsey D.E."/>
            <person name="Besansky N."/>
            <person name="Howell P."/>
            <person name="Walton C."/>
            <person name="Young S.K."/>
            <person name="Zeng Q."/>
            <person name="Gargeya S."/>
            <person name="Fitzgerald M."/>
            <person name="Haas B."/>
            <person name="Abouelleil A."/>
            <person name="Allen A.W."/>
            <person name="Alvarado L."/>
            <person name="Arachchi H.M."/>
            <person name="Berlin A.M."/>
            <person name="Chapman S.B."/>
            <person name="Gainer-Dewar J."/>
            <person name="Goldberg J."/>
            <person name="Griggs A."/>
            <person name="Gujja S."/>
            <person name="Hansen M."/>
            <person name="Howarth C."/>
            <person name="Imamovic A."/>
            <person name="Ireland A."/>
            <person name="Larimer J."/>
            <person name="McCowan C."/>
            <person name="Murphy C."/>
            <person name="Pearson M."/>
            <person name="Poon T.W."/>
            <person name="Priest M."/>
            <person name="Roberts A."/>
            <person name="Saif S."/>
            <person name="Shea T."/>
            <person name="Sisk P."/>
            <person name="Sykes S."/>
            <person name="Wortman J."/>
            <person name="Nusbaum C."/>
            <person name="Birren B."/>
        </authorList>
    </citation>
    <scope>NUCLEOTIDE SEQUENCE [LARGE SCALE GENOMIC DNA]</scope>
    <source>
        <strain evidence="12">A-37</strain>
    </source>
</reference>
<dbReference type="PROSITE" id="PS50893">
    <property type="entry name" value="ABC_TRANSPORTER_2"/>
    <property type="match status" value="1"/>
</dbReference>
<sequence length="644" mass="71581">MSKTTAESSTLSGAVLLEWKNLTVSVQPSSDRQLASANQWHGRPGHQKKKEITLLRNANGAVRSENLVAIMGPSGAGKTTLLAAISMRITGSTTVHGKVLINGLYVTRTQMKQLTGFVPQYEIALQTLTVAEHLTFVARLKNVGYVTVLRIVNELGLQGCWDTRIARLSGGERKKVNLAGELLTEPDILFCDEPTTGLDSFNAASVMKTLQCLCANGRRAVICTIHDPPSQVFQCFSDVILMQDGGTVFYQGPTADRVDFFNSIGKQLPTSGNPADFYFQLVSPDASTFAASQAEEAIHRYEVVRKACRENIARKCLMTRYHQAKIIQKLANNKHRVCRAKQLLILLHRTALDSFRNVREYLTVTAIFLVSIPQQTVSLPQVMNYCSTFPPQFTSVVIAALYYEVRPATQTSIQDIRGALFLMISELVYTISYGVFYTFPSEMPLIRREVGEKSYNLSVYYVHKVLYSVPRAFFESFLFIGVVYAFVGFTTDIVTYCCMSLVSSGASILAMAYGYLLSCTTGTMNMAIETSNIVFLAFMLLGGLYLNLRAFPLLKYLSFFFFASEGVSVYYWLPMESIPCNGTSNVNETTTCLANGKAVLEDAGYATSYEALHLNYLIMAIEIVLVHLLAYLLLRKFVRKAGFY</sequence>
<comment type="similarity">
    <text evidence="2">Belongs to the ABC transporter superfamily. ABCG family. Eye pigment precursor importer (TC 3.A.1.204) subfamily.</text>
</comment>
<evidence type="ECO:0000256" key="6">
    <source>
        <dbReference type="ARBA" id="ARBA00022840"/>
    </source>
</evidence>
<keyword evidence="4 9" id="KW-0812">Transmembrane</keyword>
<dbReference type="GO" id="GO:0005524">
    <property type="term" value="F:ATP binding"/>
    <property type="evidence" value="ECO:0007669"/>
    <property type="project" value="UniProtKB-KW"/>
</dbReference>
<evidence type="ECO:0000256" key="5">
    <source>
        <dbReference type="ARBA" id="ARBA00022741"/>
    </source>
</evidence>
<organism evidence="11 12">
    <name type="scientific">Anopheles culicifacies</name>
    <dbReference type="NCBI Taxonomy" id="139723"/>
    <lineage>
        <taxon>Eukaryota</taxon>
        <taxon>Metazoa</taxon>
        <taxon>Ecdysozoa</taxon>
        <taxon>Arthropoda</taxon>
        <taxon>Hexapoda</taxon>
        <taxon>Insecta</taxon>
        <taxon>Pterygota</taxon>
        <taxon>Neoptera</taxon>
        <taxon>Endopterygota</taxon>
        <taxon>Diptera</taxon>
        <taxon>Nematocera</taxon>
        <taxon>Culicoidea</taxon>
        <taxon>Culicidae</taxon>
        <taxon>Anophelinae</taxon>
        <taxon>Anopheles</taxon>
        <taxon>culicifacies species complex</taxon>
    </lineage>
</organism>
<dbReference type="InterPro" id="IPR027417">
    <property type="entry name" value="P-loop_NTPase"/>
</dbReference>
<evidence type="ECO:0000313" key="12">
    <source>
        <dbReference type="Proteomes" id="UP000075883"/>
    </source>
</evidence>
<protein>
    <recommendedName>
        <fullName evidence="10">ABC transporter domain-containing protein</fullName>
    </recommendedName>
</protein>
<reference evidence="11" key="2">
    <citation type="submission" date="2020-05" db="UniProtKB">
        <authorList>
            <consortium name="EnsemblMetazoa"/>
        </authorList>
    </citation>
    <scope>IDENTIFICATION</scope>
    <source>
        <strain evidence="11">A-37</strain>
    </source>
</reference>
<dbReference type="SMART" id="SM00382">
    <property type="entry name" value="AAA"/>
    <property type="match status" value="1"/>
</dbReference>
<dbReference type="GO" id="GO:0140359">
    <property type="term" value="F:ABC-type transporter activity"/>
    <property type="evidence" value="ECO:0007669"/>
    <property type="project" value="InterPro"/>
</dbReference>
<dbReference type="InterPro" id="IPR003439">
    <property type="entry name" value="ABC_transporter-like_ATP-bd"/>
</dbReference>
<dbReference type="STRING" id="139723.A0A182M9Q8"/>
<evidence type="ECO:0000313" key="11">
    <source>
        <dbReference type="EnsemblMetazoa" id="ACUA012944-PA"/>
    </source>
</evidence>
<dbReference type="InterPro" id="IPR013525">
    <property type="entry name" value="ABC2_TM"/>
</dbReference>
<evidence type="ECO:0000256" key="1">
    <source>
        <dbReference type="ARBA" id="ARBA00004141"/>
    </source>
</evidence>
<dbReference type="InterPro" id="IPR050352">
    <property type="entry name" value="ABCG_transporters"/>
</dbReference>
<dbReference type="EnsemblMetazoa" id="ACUA012944-RA">
    <property type="protein sequence ID" value="ACUA012944-PA"/>
    <property type="gene ID" value="ACUA012944"/>
</dbReference>
<keyword evidence="6" id="KW-0067">ATP-binding</keyword>
<evidence type="ECO:0000259" key="10">
    <source>
        <dbReference type="PROSITE" id="PS50893"/>
    </source>
</evidence>
<feature type="transmembrane region" description="Helical" evidence="9">
    <location>
        <begin position="553"/>
        <end position="573"/>
    </location>
</feature>
<accession>A0A182M9Q8</accession>
<feature type="domain" description="ABC transporter" evidence="10">
    <location>
        <begin position="17"/>
        <end position="270"/>
    </location>
</feature>
<evidence type="ECO:0000256" key="7">
    <source>
        <dbReference type="ARBA" id="ARBA00022989"/>
    </source>
</evidence>
<keyword evidence="7 9" id="KW-1133">Transmembrane helix</keyword>
<dbReference type="InterPro" id="IPR043926">
    <property type="entry name" value="ABCG_dom"/>
</dbReference>
<dbReference type="PANTHER" id="PTHR48041">
    <property type="entry name" value="ABC TRANSPORTER G FAMILY MEMBER 28"/>
    <property type="match status" value="1"/>
</dbReference>
<feature type="transmembrane region" description="Helical" evidence="9">
    <location>
        <begin position="419"/>
        <end position="439"/>
    </location>
</feature>
<keyword evidence="3" id="KW-0813">Transport</keyword>
<evidence type="ECO:0000256" key="2">
    <source>
        <dbReference type="ARBA" id="ARBA00005814"/>
    </source>
</evidence>
<dbReference type="InterPro" id="IPR003593">
    <property type="entry name" value="AAA+_ATPase"/>
</dbReference>
<proteinExistence type="inferred from homology"/>
<dbReference type="PROSITE" id="PS00211">
    <property type="entry name" value="ABC_TRANSPORTER_1"/>
    <property type="match status" value="1"/>
</dbReference>
<feature type="transmembrane region" description="Helical" evidence="9">
    <location>
        <begin position="465"/>
        <end position="486"/>
    </location>
</feature>
<dbReference type="GO" id="GO:0005886">
    <property type="term" value="C:plasma membrane"/>
    <property type="evidence" value="ECO:0007669"/>
    <property type="project" value="TreeGrafter"/>
</dbReference>
<dbReference type="SUPFAM" id="SSF52540">
    <property type="entry name" value="P-loop containing nucleoside triphosphate hydrolases"/>
    <property type="match status" value="1"/>
</dbReference>
<dbReference type="Proteomes" id="UP000075883">
    <property type="component" value="Unassembled WGS sequence"/>
</dbReference>
<dbReference type="Pfam" id="PF01061">
    <property type="entry name" value="ABC2_membrane"/>
    <property type="match status" value="1"/>
</dbReference>
<keyword evidence="8 9" id="KW-0472">Membrane</keyword>
<dbReference type="PANTHER" id="PTHR48041:SF116">
    <property type="entry name" value="PROTEIN BROWN"/>
    <property type="match status" value="1"/>
</dbReference>